<name>A0ACC3YLV3_COLTU</name>
<keyword evidence="2" id="KW-1185">Reference proteome</keyword>
<sequence>MSAPVVQSAPVESQSQNQSLDEKHPAKSTTEISADNSGHESDDDKTEPQNGVKKIEAITSAWSWRALMITYVLLIWWQNFSIWVTSYTHSMQQQMNTVLAPYVTSSFSRHGLTATTGIVASLAGGVSQLPLAKILNVFGRMEGYILAHVLCCFGLILMATCRNVETYAAAQVFWTVGSGGIGYIHTVLISDTTSVRNRMIIYTLNSTAYIANAFAGPIVAQLFEQKSSFRWAFGAFAIIFPVFGLLITGMLWWNLRKAYKIGKGPELTKSGRNVKESVIFYFREFDIVGMLLIMFGFSLFLLPFSLVRYAAKGWTSGHIIAMIILGIFCLVLFGFWERLYAETPLVPWKNLKDRTILGSAATAGVIALSFSSWESYFSSYLQVVHNQSISQAGFIGNIYTIASCTWGPIVGLLIRQTNHYKWIAMAAIPVACLSTGLLIHFRTPDTYIGYVIMCQILKAVSAGTIIICEQLAVMAVVKHNEISVMLALIGLATSVGRSIGRAISGAIWTNEFLDFLYKYLPEEARGNAVKIYGDIKVQTSYPWGSPVRSGIIQAYGAVQRHMVICGAAFMPLALACVLLWKNVNVSKVNQTKGQVF</sequence>
<accession>A0ACC3YLV3</accession>
<gene>
    <name evidence="1" type="ORF">CTRU02_211851</name>
</gene>
<evidence type="ECO:0000313" key="1">
    <source>
        <dbReference type="EMBL" id="KAL0932888.1"/>
    </source>
</evidence>
<protein>
    <submittedName>
        <fullName evidence="1">Siderophore iron transporter</fullName>
    </submittedName>
</protein>
<dbReference type="EMBL" id="VUJX02000008">
    <property type="protein sequence ID" value="KAL0932888.1"/>
    <property type="molecule type" value="Genomic_DNA"/>
</dbReference>
<evidence type="ECO:0000313" key="2">
    <source>
        <dbReference type="Proteomes" id="UP000805649"/>
    </source>
</evidence>
<organism evidence="1 2">
    <name type="scientific">Colletotrichum truncatum</name>
    <name type="common">Anthracnose fungus</name>
    <name type="synonym">Colletotrichum capsici</name>
    <dbReference type="NCBI Taxonomy" id="5467"/>
    <lineage>
        <taxon>Eukaryota</taxon>
        <taxon>Fungi</taxon>
        <taxon>Dikarya</taxon>
        <taxon>Ascomycota</taxon>
        <taxon>Pezizomycotina</taxon>
        <taxon>Sordariomycetes</taxon>
        <taxon>Hypocreomycetidae</taxon>
        <taxon>Glomerellales</taxon>
        <taxon>Glomerellaceae</taxon>
        <taxon>Colletotrichum</taxon>
        <taxon>Colletotrichum truncatum species complex</taxon>
    </lineage>
</organism>
<proteinExistence type="predicted"/>
<comment type="caution">
    <text evidence="1">The sequence shown here is derived from an EMBL/GenBank/DDBJ whole genome shotgun (WGS) entry which is preliminary data.</text>
</comment>
<dbReference type="Proteomes" id="UP000805649">
    <property type="component" value="Unassembled WGS sequence"/>
</dbReference>
<reference evidence="1 2" key="1">
    <citation type="journal article" date="2020" name="Phytopathology">
        <title>Genome Sequence Resources of Colletotrichum truncatum, C. plurivorum, C. musicola, and C. sojae: Four Species Pathogenic to Soybean (Glycine max).</title>
        <authorList>
            <person name="Rogerio F."/>
            <person name="Boufleur T.R."/>
            <person name="Ciampi-Guillardi M."/>
            <person name="Sukno S.A."/>
            <person name="Thon M.R."/>
            <person name="Massola Junior N.S."/>
            <person name="Baroncelli R."/>
        </authorList>
    </citation>
    <scope>NUCLEOTIDE SEQUENCE [LARGE SCALE GENOMIC DNA]</scope>
    <source>
        <strain evidence="1 2">CMES1059</strain>
    </source>
</reference>